<protein>
    <submittedName>
        <fullName evidence="3">Uncharacterized protein</fullName>
    </submittedName>
</protein>
<reference evidence="4" key="1">
    <citation type="journal article" date="2022" name="Microb. Genom.">
        <title>A global pangenome for the wheat fungal pathogen Pyrenophora tritici-repentis and prediction of effector protein structural homology.</title>
        <authorList>
            <person name="Moolhuijzen P.M."/>
            <person name="See P.T."/>
            <person name="Shi G."/>
            <person name="Powell H.R."/>
            <person name="Cockram J."/>
            <person name="Jorgensen L.N."/>
            <person name="Benslimane H."/>
            <person name="Strelkov S.E."/>
            <person name="Turner J."/>
            <person name="Liu Z."/>
            <person name="Moffat C.S."/>
        </authorList>
    </citation>
    <scope>NUCLEOTIDE SEQUENCE [LARGE SCALE GENOMIC DNA]</scope>
</reference>
<evidence type="ECO:0000313" key="4">
    <source>
        <dbReference type="Proteomes" id="UP000249757"/>
    </source>
</evidence>
<keyword evidence="1" id="KW-0175">Coiled coil</keyword>
<evidence type="ECO:0000313" key="3">
    <source>
        <dbReference type="EMBL" id="KAI1512165.1"/>
    </source>
</evidence>
<dbReference type="PANTHER" id="PTHR42089:SF1">
    <property type="entry name" value="YALI0F09427P"/>
    <property type="match status" value="1"/>
</dbReference>
<dbReference type="PANTHER" id="PTHR42089">
    <property type="entry name" value="YALI0F09427P"/>
    <property type="match status" value="1"/>
</dbReference>
<accession>A0A921NZX0</accession>
<name>A0A921NZX0_9PLEO</name>
<feature type="region of interest" description="Disordered" evidence="2">
    <location>
        <begin position="129"/>
        <end position="187"/>
    </location>
</feature>
<feature type="coiled-coil region" evidence="1">
    <location>
        <begin position="83"/>
        <end position="114"/>
    </location>
</feature>
<dbReference type="EMBL" id="NRDI02000012">
    <property type="protein sequence ID" value="KAI1512165.1"/>
    <property type="molecule type" value="Genomic_DNA"/>
</dbReference>
<keyword evidence="4" id="KW-1185">Reference proteome</keyword>
<dbReference type="AlphaFoldDB" id="A0A921NZX0"/>
<feature type="compositionally biased region" description="Low complexity" evidence="2">
    <location>
        <begin position="40"/>
        <end position="58"/>
    </location>
</feature>
<evidence type="ECO:0000256" key="1">
    <source>
        <dbReference type="SAM" id="Coils"/>
    </source>
</evidence>
<evidence type="ECO:0000256" key="2">
    <source>
        <dbReference type="SAM" id="MobiDB-lite"/>
    </source>
</evidence>
<dbReference type="Proteomes" id="UP000249757">
    <property type="component" value="Unassembled WGS sequence"/>
</dbReference>
<proteinExistence type="predicted"/>
<feature type="compositionally biased region" description="Basic and acidic residues" evidence="2">
    <location>
        <begin position="167"/>
        <end position="180"/>
    </location>
</feature>
<feature type="region of interest" description="Disordered" evidence="2">
    <location>
        <begin position="40"/>
        <end position="74"/>
    </location>
</feature>
<sequence length="187" mass="20580">MHDEHPHPLLAQVPLTLSPFLSLPTATPLPYSYKTLPSTLPPSILSSPPSNSSSDPQQPQQPPAYVTSATGTSATPDQILTSCIALQEHLRKMEEDARRTLREWEERRQREDLEEKRRVAPGWLDSGVHIIKPEEGSTGQTAGGNTGQGQGQGQQQQQESLMDLDPQAERKAKEGEELDRVFGGLQV</sequence>
<gene>
    <name evidence="3" type="ORF">Ptr86124_009005</name>
</gene>
<organism evidence="3 4">
    <name type="scientific">Pyrenophora tritici-repentis</name>
    <dbReference type="NCBI Taxonomy" id="45151"/>
    <lineage>
        <taxon>Eukaryota</taxon>
        <taxon>Fungi</taxon>
        <taxon>Dikarya</taxon>
        <taxon>Ascomycota</taxon>
        <taxon>Pezizomycotina</taxon>
        <taxon>Dothideomycetes</taxon>
        <taxon>Pleosporomycetidae</taxon>
        <taxon>Pleosporales</taxon>
        <taxon>Pleosporineae</taxon>
        <taxon>Pleosporaceae</taxon>
        <taxon>Pyrenophora</taxon>
    </lineage>
</organism>
<dbReference type="OrthoDB" id="5344687at2759"/>
<dbReference type="OMA" id="PHNDGEE"/>
<feature type="compositionally biased region" description="Gly residues" evidence="2">
    <location>
        <begin position="141"/>
        <end position="152"/>
    </location>
</feature>
<comment type="caution">
    <text evidence="3">The sequence shown here is derived from an EMBL/GenBank/DDBJ whole genome shotgun (WGS) entry which is preliminary data.</text>
</comment>